<evidence type="ECO:0000256" key="2">
    <source>
        <dbReference type="SAM" id="SignalP"/>
    </source>
</evidence>
<dbReference type="OrthoDB" id="5866184at2759"/>
<keyword evidence="4" id="KW-1185">Reference proteome</keyword>
<feature type="compositionally biased region" description="Acidic residues" evidence="1">
    <location>
        <begin position="211"/>
        <end position="220"/>
    </location>
</feature>
<dbReference type="Proteomes" id="UP000494206">
    <property type="component" value="Unassembled WGS sequence"/>
</dbReference>
<evidence type="ECO:0000313" key="3">
    <source>
        <dbReference type="EMBL" id="CAB3410805.1"/>
    </source>
</evidence>
<feature type="compositionally biased region" description="Low complexity" evidence="1">
    <location>
        <begin position="177"/>
        <end position="210"/>
    </location>
</feature>
<feature type="signal peptide" evidence="2">
    <location>
        <begin position="1"/>
        <end position="18"/>
    </location>
</feature>
<reference evidence="3 4" key="1">
    <citation type="submission" date="2020-04" db="EMBL/GenBank/DDBJ databases">
        <authorList>
            <person name="Laetsch R D."/>
            <person name="Stevens L."/>
            <person name="Kumar S."/>
            <person name="Blaxter L. M."/>
        </authorList>
    </citation>
    <scope>NUCLEOTIDE SEQUENCE [LARGE SCALE GENOMIC DNA]</scope>
</reference>
<gene>
    <name evidence="3" type="ORF">CBOVIS_LOCUS12275</name>
</gene>
<keyword evidence="2" id="KW-0732">Signal</keyword>
<accession>A0A8S1FAC2</accession>
<sequence length="220" mass="24086">MKSTAFIFLIFCVSGIECSCDDSTLLGNDPIVDVSVYVVDAKINTSDIETNDKASGNKLATFQLASHQIGKCSECLKNIKVFVAENLVDEKNSMLLDAKNDRANGFVKVGEKPFFCAVEKKCGATVPIYRHYRLLNIHLYHTYTITNGTVDGYTREDSPICYGWKVDKSAPSDVEGTTPSEEPSTTSSEEPSTTSSEEPSTTSSIESSTTPEEEEDECDD</sequence>
<dbReference type="AlphaFoldDB" id="A0A8S1FAC2"/>
<protein>
    <submittedName>
        <fullName evidence="3">Uncharacterized protein</fullName>
    </submittedName>
</protein>
<evidence type="ECO:0000313" key="4">
    <source>
        <dbReference type="Proteomes" id="UP000494206"/>
    </source>
</evidence>
<feature type="region of interest" description="Disordered" evidence="1">
    <location>
        <begin position="167"/>
        <end position="220"/>
    </location>
</feature>
<dbReference type="EMBL" id="CADEPM010000011">
    <property type="protein sequence ID" value="CAB3410805.1"/>
    <property type="molecule type" value="Genomic_DNA"/>
</dbReference>
<feature type="chain" id="PRO_5035910154" evidence="2">
    <location>
        <begin position="19"/>
        <end position="220"/>
    </location>
</feature>
<name>A0A8S1FAC2_9PELO</name>
<organism evidence="3 4">
    <name type="scientific">Caenorhabditis bovis</name>
    <dbReference type="NCBI Taxonomy" id="2654633"/>
    <lineage>
        <taxon>Eukaryota</taxon>
        <taxon>Metazoa</taxon>
        <taxon>Ecdysozoa</taxon>
        <taxon>Nematoda</taxon>
        <taxon>Chromadorea</taxon>
        <taxon>Rhabditida</taxon>
        <taxon>Rhabditina</taxon>
        <taxon>Rhabditomorpha</taxon>
        <taxon>Rhabditoidea</taxon>
        <taxon>Rhabditidae</taxon>
        <taxon>Peloderinae</taxon>
        <taxon>Caenorhabditis</taxon>
    </lineage>
</organism>
<proteinExistence type="predicted"/>
<comment type="caution">
    <text evidence="3">The sequence shown here is derived from an EMBL/GenBank/DDBJ whole genome shotgun (WGS) entry which is preliminary data.</text>
</comment>
<evidence type="ECO:0000256" key="1">
    <source>
        <dbReference type="SAM" id="MobiDB-lite"/>
    </source>
</evidence>